<keyword evidence="3" id="KW-1185">Reference proteome</keyword>
<feature type="region of interest" description="Disordered" evidence="1">
    <location>
        <begin position="824"/>
        <end position="849"/>
    </location>
</feature>
<sequence length="849" mass="87932">MESGGTRGPEGAEAAKDSVHVEEIDGVHVVRTVGEPPLDPMSVAELGYAMAARGDTTLTVVIGTEGDRAWAGLDEVLRAQRPGSYEELLLVLSHAAAPRGEGRAVAHNIAERLRVRVVAPDGPALLVPGGSLFVPERADREEAAASAGSGAGAERDRGWWRFTPGGEPEALGRQLPAPAWQADLDRLPRTAAASGETAVHRIPAGIALRPIDAPAPLPGDLAFAVPVSPDRPVVLVGAPGDEIELTPHDVVGVLSSLPAPVRSAVRLAPGGNSDLLPAGQLAADTFRLEVEVLTGSPLMTDDLTPGSDAHQARTVLIGTDGTPAWRPFVEAVACRPGVDGPPPAPQLLRWQPPLPGVGTARTGVLRISDTWQVAVTRAGLRVTRVGTAPVALAERPVDADAPAIEVGTPGRPIGPDALPALRTLLTALSPEVRERAVLHLYGECGTEQARELSRLLSEHGVKRLRTRPPRAAAPARPAARPPALPAPPRRPVKASPGAIAPGPSARPALASASAAPAVPAPPAAPAPDAPGPAPRRDAPPAPAQPVPVPPEAPAPAAPPAKTAAAPGAVPPRKAETAPAPVPAAFPAVLPRPVLAPTFGPRYRSSAAERDAFRELVPDDVWDPQEKAVQRMLGAPPGEGGQKWAPNPVDVLAVHLYLTSRSGPLAHEAVRTALRAGDPRLRPYAACIASGLARMMPYQGPAFRSGDPLPKELAAPGRLLRAPGPVSALAGNLRGPSEATRYAVWSEYGRRVHLERDPALPGVPPPIPDEVLFAPGTAFRVLGVHAARGTDVVLLREVTGGASTRGAAADDQDRTALRSLTEALEEDVPAGSRGRVHHWPPRCTGPAGWA</sequence>
<dbReference type="AlphaFoldDB" id="A0A1H5ST95"/>
<proteinExistence type="predicted"/>
<evidence type="ECO:0000313" key="2">
    <source>
        <dbReference type="EMBL" id="SEF53853.1"/>
    </source>
</evidence>
<evidence type="ECO:0000256" key="1">
    <source>
        <dbReference type="SAM" id="MobiDB-lite"/>
    </source>
</evidence>
<name>A0A1H5ST95_9ACTN</name>
<feature type="compositionally biased region" description="Low complexity" evidence="1">
    <location>
        <begin position="469"/>
        <end position="478"/>
    </location>
</feature>
<accession>A0A1H5ST95</accession>
<feature type="compositionally biased region" description="Low complexity" evidence="1">
    <location>
        <begin position="494"/>
        <end position="517"/>
    </location>
</feature>
<feature type="compositionally biased region" description="Low complexity" evidence="1">
    <location>
        <begin position="559"/>
        <end position="571"/>
    </location>
</feature>
<gene>
    <name evidence="2" type="ORF">SAMN05216223_101270</name>
</gene>
<organism evidence="2 3">
    <name type="scientific">Actinacidiphila yanglinensis</name>
    <dbReference type="NCBI Taxonomy" id="310779"/>
    <lineage>
        <taxon>Bacteria</taxon>
        <taxon>Bacillati</taxon>
        <taxon>Actinomycetota</taxon>
        <taxon>Actinomycetes</taxon>
        <taxon>Kitasatosporales</taxon>
        <taxon>Streptomycetaceae</taxon>
        <taxon>Actinacidiphila</taxon>
    </lineage>
</organism>
<protein>
    <submittedName>
        <fullName evidence="2">Uncharacterized protein</fullName>
    </submittedName>
</protein>
<dbReference type="EMBL" id="FNVU01000001">
    <property type="protein sequence ID" value="SEF53853.1"/>
    <property type="molecule type" value="Genomic_DNA"/>
</dbReference>
<feature type="region of interest" description="Disordered" evidence="1">
    <location>
        <begin position="460"/>
        <end position="578"/>
    </location>
</feature>
<reference evidence="2 3" key="1">
    <citation type="submission" date="2016-10" db="EMBL/GenBank/DDBJ databases">
        <authorList>
            <person name="de Groot N.N."/>
        </authorList>
    </citation>
    <scope>NUCLEOTIDE SEQUENCE [LARGE SCALE GENOMIC DNA]</scope>
    <source>
        <strain evidence="2 3">CGMCC 4.2023</strain>
    </source>
</reference>
<feature type="region of interest" description="Disordered" evidence="1">
    <location>
        <begin position="139"/>
        <end position="158"/>
    </location>
</feature>
<dbReference type="Proteomes" id="UP000236754">
    <property type="component" value="Unassembled WGS sequence"/>
</dbReference>
<feature type="compositionally biased region" description="Pro residues" evidence="1">
    <location>
        <begin position="479"/>
        <end position="489"/>
    </location>
</feature>
<dbReference type="Gene3D" id="3.90.176.10">
    <property type="entry name" value="Toxin ADP-ribosyltransferase, Chain A, domain 1"/>
    <property type="match status" value="1"/>
</dbReference>
<evidence type="ECO:0000313" key="3">
    <source>
        <dbReference type="Proteomes" id="UP000236754"/>
    </source>
</evidence>
<feature type="compositionally biased region" description="Pro residues" evidence="1">
    <location>
        <begin position="518"/>
        <end position="558"/>
    </location>
</feature>